<keyword evidence="3 10" id="KW-0507">mRNA processing</keyword>
<dbReference type="InterPro" id="IPR001163">
    <property type="entry name" value="Sm_dom_euk/arc"/>
</dbReference>
<dbReference type="InterPro" id="IPR034100">
    <property type="entry name" value="Sm_F"/>
</dbReference>
<dbReference type="PANTHER" id="PTHR11021:SF0">
    <property type="entry name" value="SMALL NUCLEAR RIBONUCLEOPROTEIN F"/>
    <property type="match status" value="1"/>
</dbReference>
<dbReference type="Proteomes" id="UP001623330">
    <property type="component" value="Unassembled WGS sequence"/>
</dbReference>
<dbReference type="CDD" id="cd01722">
    <property type="entry name" value="Sm_F"/>
    <property type="match status" value="1"/>
</dbReference>
<name>A0ABR4NZP0_9SACH</name>
<dbReference type="GO" id="GO:1990904">
    <property type="term" value="C:ribonucleoprotein complex"/>
    <property type="evidence" value="ECO:0007669"/>
    <property type="project" value="UniProtKB-KW"/>
</dbReference>
<feature type="domain" description="Sm" evidence="11">
    <location>
        <begin position="8"/>
        <end position="81"/>
    </location>
</feature>
<reference evidence="12 13" key="1">
    <citation type="submission" date="2024-05" db="EMBL/GenBank/DDBJ databases">
        <title>Long read based assembly of the Candida bracarensis genome reveals expanded adhesin content.</title>
        <authorList>
            <person name="Marcet-Houben M."/>
            <person name="Ksiezopolska E."/>
            <person name="Gabaldon T."/>
        </authorList>
    </citation>
    <scope>NUCLEOTIDE SEQUENCE [LARGE SCALE GENOMIC DNA]</scope>
    <source>
        <strain evidence="12 13">CBM6</strain>
    </source>
</reference>
<dbReference type="InterPro" id="IPR016487">
    <property type="entry name" value="Lsm6/sSmF"/>
</dbReference>
<keyword evidence="4 10" id="KW-0747">Spliceosome</keyword>
<comment type="subcellular location">
    <subcellularLocation>
        <location evidence="1 10">Nucleus</location>
    </subcellularLocation>
</comment>
<evidence type="ECO:0000256" key="4">
    <source>
        <dbReference type="ARBA" id="ARBA00022728"/>
    </source>
</evidence>
<evidence type="ECO:0000256" key="3">
    <source>
        <dbReference type="ARBA" id="ARBA00022664"/>
    </source>
</evidence>
<evidence type="ECO:0000259" key="11">
    <source>
        <dbReference type="PROSITE" id="PS52002"/>
    </source>
</evidence>
<evidence type="ECO:0000313" key="12">
    <source>
        <dbReference type="EMBL" id="KAL3234637.1"/>
    </source>
</evidence>
<keyword evidence="7 10" id="KW-0539">Nucleus</keyword>
<comment type="similarity">
    <text evidence="2 10">Belongs to the snRNP Sm proteins family. SmF/LSm6 subfamily.</text>
</comment>
<gene>
    <name evidence="12" type="ORF">RNJ44_03399</name>
</gene>
<evidence type="ECO:0000256" key="6">
    <source>
        <dbReference type="ARBA" id="ARBA00023187"/>
    </source>
</evidence>
<evidence type="ECO:0000256" key="7">
    <source>
        <dbReference type="ARBA" id="ARBA00023242"/>
    </source>
</evidence>
<dbReference type="InterPro" id="IPR010920">
    <property type="entry name" value="LSM_dom_sf"/>
</dbReference>
<dbReference type="InterPro" id="IPR047575">
    <property type="entry name" value="Sm"/>
</dbReference>
<dbReference type="PIRSF" id="PIRSF006609">
    <property type="entry name" value="snRNP_SmF"/>
    <property type="match status" value="1"/>
</dbReference>
<dbReference type="Gene3D" id="2.30.30.100">
    <property type="match status" value="1"/>
</dbReference>
<protein>
    <recommendedName>
        <fullName evidence="9">Sm protein F</fullName>
    </recommendedName>
</protein>
<evidence type="ECO:0000256" key="1">
    <source>
        <dbReference type="ARBA" id="ARBA00004123"/>
    </source>
</evidence>
<sequence length="82" mass="9350">MSDFSPINPKPFLKDLVDKRVVVTLKFNKTQYKGVLVSTDNYFNLQLKDAEEYVGGVHKGKLGDLFIRCNNVLYVGQDIPKE</sequence>
<keyword evidence="13" id="KW-1185">Reference proteome</keyword>
<evidence type="ECO:0000256" key="10">
    <source>
        <dbReference type="PIRNR" id="PIRNR006609"/>
    </source>
</evidence>
<accession>A0ABR4NZP0</accession>
<keyword evidence="5 10" id="KW-0694">RNA-binding</keyword>
<evidence type="ECO:0000256" key="2">
    <source>
        <dbReference type="ARBA" id="ARBA00007927"/>
    </source>
</evidence>
<comment type="caution">
    <text evidence="12">The sequence shown here is derived from an EMBL/GenBank/DDBJ whole genome shotgun (WGS) entry which is preliminary data.</text>
</comment>
<dbReference type="SUPFAM" id="SSF50182">
    <property type="entry name" value="Sm-like ribonucleoproteins"/>
    <property type="match status" value="1"/>
</dbReference>
<dbReference type="PANTHER" id="PTHR11021">
    <property type="entry name" value="SMALL NUCLEAR RIBONUCLEOPROTEIN F SNRNP-F"/>
    <property type="match status" value="1"/>
</dbReference>
<evidence type="ECO:0000313" key="13">
    <source>
        <dbReference type="Proteomes" id="UP001623330"/>
    </source>
</evidence>
<keyword evidence="8 10" id="KW-0687">Ribonucleoprotein</keyword>
<organism evidence="12 13">
    <name type="scientific">Nakaseomyces bracarensis</name>
    <dbReference type="NCBI Taxonomy" id="273131"/>
    <lineage>
        <taxon>Eukaryota</taxon>
        <taxon>Fungi</taxon>
        <taxon>Dikarya</taxon>
        <taxon>Ascomycota</taxon>
        <taxon>Saccharomycotina</taxon>
        <taxon>Saccharomycetes</taxon>
        <taxon>Saccharomycetales</taxon>
        <taxon>Saccharomycetaceae</taxon>
        <taxon>Nakaseomyces</taxon>
    </lineage>
</organism>
<dbReference type="PROSITE" id="PS52002">
    <property type="entry name" value="SM"/>
    <property type="match status" value="1"/>
</dbReference>
<dbReference type="EMBL" id="JBEVYD010000003">
    <property type="protein sequence ID" value="KAL3234637.1"/>
    <property type="molecule type" value="Genomic_DNA"/>
</dbReference>
<proteinExistence type="inferred from homology"/>
<evidence type="ECO:0000256" key="5">
    <source>
        <dbReference type="ARBA" id="ARBA00022884"/>
    </source>
</evidence>
<dbReference type="Pfam" id="PF01423">
    <property type="entry name" value="LSM"/>
    <property type="match status" value="1"/>
</dbReference>
<evidence type="ECO:0000256" key="9">
    <source>
        <dbReference type="ARBA" id="ARBA00030144"/>
    </source>
</evidence>
<evidence type="ECO:0000256" key="8">
    <source>
        <dbReference type="ARBA" id="ARBA00023274"/>
    </source>
</evidence>
<dbReference type="SMART" id="SM00651">
    <property type="entry name" value="Sm"/>
    <property type="match status" value="1"/>
</dbReference>
<keyword evidence="6 10" id="KW-0508">mRNA splicing</keyword>